<keyword evidence="2" id="KW-1185">Reference proteome</keyword>
<organism evidence="1 2">
    <name type="scientific">Hypsizygus marmoreus</name>
    <name type="common">White beech mushroom</name>
    <name type="synonym">Agaricus marmoreus</name>
    <dbReference type="NCBI Taxonomy" id="39966"/>
    <lineage>
        <taxon>Eukaryota</taxon>
        <taxon>Fungi</taxon>
        <taxon>Dikarya</taxon>
        <taxon>Basidiomycota</taxon>
        <taxon>Agaricomycotina</taxon>
        <taxon>Agaricomycetes</taxon>
        <taxon>Agaricomycetidae</taxon>
        <taxon>Agaricales</taxon>
        <taxon>Tricholomatineae</taxon>
        <taxon>Lyophyllaceae</taxon>
        <taxon>Hypsizygus</taxon>
    </lineage>
</organism>
<protein>
    <submittedName>
        <fullName evidence="1">Uncharacterized protein</fullName>
    </submittedName>
</protein>
<accession>A0A369JR81</accession>
<evidence type="ECO:0000313" key="2">
    <source>
        <dbReference type="Proteomes" id="UP000076154"/>
    </source>
</evidence>
<reference evidence="1" key="1">
    <citation type="submission" date="2018-04" db="EMBL/GenBank/DDBJ databases">
        <title>Whole genome sequencing of Hypsizygus marmoreus.</title>
        <authorList>
            <person name="Choi I.-G."/>
            <person name="Min B."/>
            <person name="Kim J.-G."/>
            <person name="Kim S."/>
            <person name="Oh Y.-L."/>
            <person name="Kong W.-S."/>
            <person name="Park H."/>
            <person name="Jeong J."/>
            <person name="Song E.-S."/>
        </authorList>
    </citation>
    <scope>NUCLEOTIDE SEQUENCE [LARGE SCALE GENOMIC DNA]</scope>
    <source>
        <strain evidence="1">51987-8</strain>
    </source>
</reference>
<dbReference type="AlphaFoldDB" id="A0A369JR81"/>
<name>A0A369JR81_HYPMA</name>
<comment type="caution">
    <text evidence="1">The sequence shown here is derived from an EMBL/GenBank/DDBJ whole genome shotgun (WGS) entry which is preliminary data.</text>
</comment>
<dbReference type="InParanoid" id="A0A369JR81"/>
<dbReference type="Proteomes" id="UP000076154">
    <property type="component" value="Unassembled WGS sequence"/>
</dbReference>
<evidence type="ECO:0000313" key="1">
    <source>
        <dbReference type="EMBL" id="RDB23057.1"/>
    </source>
</evidence>
<proteinExistence type="predicted"/>
<dbReference type="EMBL" id="LUEZ02000048">
    <property type="protein sequence ID" value="RDB23057.1"/>
    <property type="molecule type" value="Genomic_DNA"/>
</dbReference>
<gene>
    <name evidence="1" type="ORF">Hypma_009810</name>
</gene>
<sequence>MVCHAQRYRSAIPDRHANYALSFPSKSLCPPLHLLTMLVVLLIVAPPPAHCSPRLQWLTSPGPIGHGNSGSSALEVILITGRFHTATKFTITTTRRHDLLASVLLNDEGIVAFFYALSQRLQFLDT</sequence>